<keyword evidence="7" id="KW-0472">Membrane</keyword>
<feature type="region of interest" description="Disordered" evidence="8">
    <location>
        <begin position="1"/>
        <end position="28"/>
    </location>
</feature>
<comment type="function">
    <text evidence="7">Functions as a component of the nuclear pore complex (NPC).</text>
</comment>
<dbReference type="GO" id="GO:0017056">
    <property type="term" value="F:structural constituent of nuclear pore"/>
    <property type="evidence" value="ECO:0007669"/>
    <property type="project" value="UniProtKB-UniRule"/>
</dbReference>
<evidence type="ECO:0000256" key="7">
    <source>
        <dbReference type="RuleBase" id="RU365072"/>
    </source>
</evidence>
<evidence type="ECO:0000256" key="1">
    <source>
        <dbReference type="ARBA" id="ARBA00022448"/>
    </source>
</evidence>
<keyword evidence="3" id="KW-0653">Protein transport</keyword>
<feature type="region of interest" description="Disordered" evidence="8">
    <location>
        <begin position="1085"/>
        <end position="1106"/>
    </location>
</feature>
<evidence type="ECO:0000256" key="4">
    <source>
        <dbReference type="ARBA" id="ARBA00023010"/>
    </source>
</evidence>
<keyword evidence="6 7" id="KW-0539">Nucleus</keyword>
<evidence type="ECO:0000256" key="8">
    <source>
        <dbReference type="SAM" id="MobiDB-lite"/>
    </source>
</evidence>
<dbReference type="GO" id="GO:0006406">
    <property type="term" value="P:mRNA export from nucleus"/>
    <property type="evidence" value="ECO:0007669"/>
    <property type="project" value="TreeGrafter"/>
</dbReference>
<dbReference type="GO" id="GO:0031080">
    <property type="term" value="C:nuclear pore outer ring"/>
    <property type="evidence" value="ECO:0007669"/>
    <property type="project" value="TreeGrafter"/>
</dbReference>
<organism evidence="9 10">
    <name type="scientific">Chlorella vulgaris</name>
    <name type="common">Green alga</name>
    <dbReference type="NCBI Taxonomy" id="3077"/>
    <lineage>
        <taxon>Eukaryota</taxon>
        <taxon>Viridiplantae</taxon>
        <taxon>Chlorophyta</taxon>
        <taxon>core chlorophytes</taxon>
        <taxon>Trebouxiophyceae</taxon>
        <taxon>Chlorellales</taxon>
        <taxon>Chlorellaceae</taxon>
        <taxon>Chlorella clade</taxon>
        <taxon>Chlorella</taxon>
    </lineage>
</organism>
<feature type="compositionally biased region" description="Polar residues" evidence="8">
    <location>
        <begin position="56"/>
        <end position="68"/>
    </location>
</feature>
<evidence type="ECO:0000256" key="6">
    <source>
        <dbReference type="ARBA" id="ARBA00023242"/>
    </source>
</evidence>
<comment type="similarity">
    <text evidence="7">Belongs to the nucleoporin Nup84/Nup107 family.</text>
</comment>
<comment type="caution">
    <text evidence="9">The sequence shown here is derived from an EMBL/GenBank/DDBJ whole genome shotgun (WGS) entry which is preliminary data.</text>
</comment>
<evidence type="ECO:0000313" key="9">
    <source>
        <dbReference type="EMBL" id="KAI3430544.1"/>
    </source>
</evidence>
<sequence>MQGGQAFGNPMFGEDMSPSPSRGGDFNQAFTFSAATGAAAPTSVAGLRRLGIMPQSQLERYADQQLSPGGSDDAMQEGEGDDGQQPPVGSLAGISPGGGAGSGGETSRERPEENDFAEVLSAAMRGEADAAAAVREYAAICRQRAASLRELASSQLQRAARYMSLNEQAEELEGEAASWQLLWFLHARPLRDFPAGSGGGFVHGAGFSKTSRQRAADLLFADATLNRCGRTVAWLEHLAGEALDSTHQAPLAAGDGVWADTRRRLDAAAANRGFAGRDAAALVSELDPDAPSRQHRALQADDAKDEERVMARIFRLLRAGRMTEARQLCEAVGQPWRAASLGGGGGVGPLPLGAAADEADAAEPSGEQAQDLASEVEGGAGLLRALWRWSCYQAAEQAGAAAEAGGAGLHEAAVYGALSGHLARILPVCASWEDCCWAYLRCWLDLSVDAALMREQGPAAGVEEPGLGAEGGLLAADVLTAVGGASAAAMAQEGLAVMHGGWPVRRVQEALPPSFDEALQAAVSCRAAAAAAGGTAAAAARHRRVQAALVLEQVQELVCDTLVQWITQGTGSGGGDDDGAPACPPGLMRFGAHLALALWDLGIAPAAEGSASAAYGQLNDTLQRLLQVYIFHLIDTGAHRLVPLYACHLRAGLRHTTYQIFFNQLLEQASMEECRVAYRTAADWFAFWGRGDMTEAEAVVIAGQVAQHSQQEVGGGPLLRAQSARWLCFDAAGASGPAALLHANTLCREFALGATGGVAAATVLLTEVLPAALGGSLEDFAAAMEASDDVAVAAEAAELRSWAAYFDLESEFAAWQQLYQEVQQALQHAEAEGDTAGAAAAQQSLTQLAADTAPLLHGMLHFLRSRGLDCLASAGSQVAGGQLVVTLAPDSGIESAAEVLQGSAFPSFSGPEEQQEVAEALAAALAACAAAFLPADVAQQLQLGVGPTPDDMPGLVRVDMLCGSSDVLEGASLLLAQALKGNLPTAESLASGQSDAALPPLVVVQVTAPPAAAAALCRHICYPRLALKCAALREALAFMGDGGTDGDDLVVMVAGREMAPLFSSVELMDLLQYERAAAVLQQRIAEQQGEAEQPEEEEEQQQQQQG</sequence>
<dbReference type="Gene3D" id="1.20.190.50">
    <property type="match status" value="1"/>
</dbReference>
<protein>
    <recommendedName>
        <fullName evidence="7">Nuclear pore complex protein</fullName>
    </recommendedName>
</protein>
<dbReference type="Gene3D" id="1.10.3450.20">
    <property type="match status" value="1"/>
</dbReference>
<dbReference type="AlphaFoldDB" id="A0A9D4YXD5"/>
<evidence type="ECO:0000256" key="2">
    <source>
        <dbReference type="ARBA" id="ARBA00022816"/>
    </source>
</evidence>
<dbReference type="Pfam" id="PF04121">
    <property type="entry name" value="Nup84_Nup100"/>
    <property type="match status" value="1"/>
</dbReference>
<gene>
    <name evidence="9" type="ORF">D9Q98_005137</name>
</gene>
<dbReference type="Proteomes" id="UP001055712">
    <property type="component" value="Unassembled WGS sequence"/>
</dbReference>
<proteinExistence type="inferred from homology"/>
<dbReference type="EMBL" id="SIDB01000007">
    <property type="protein sequence ID" value="KAI3430544.1"/>
    <property type="molecule type" value="Genomic_DNA"/>
</dbReference>
<dbReference type="OrthoDB" id="513457at2759"/>
<evidence type="ECO:0000256" key="5">
    <source>
        <dbReference type="ARBA" id="ARBA00023132"/>
    </source>
</evidence>
<accession>A0A9D4YXD5</accession>
<dbReference type="PANTHER" id="PTHR13003:SF2">
    <property type="entry name" value="NUCLEAR PORE COMPLEX PROTEIN NUP107"/>
    <property type="match status" value="1"/>
</dbReference>
<keyword evidence="2" id="KW-0509">mRNA transport</keyword>
<reference evidence="9" key="1">
    <citation type="journal article" date="2019" name="Plant J.">
        <title>Chlorella vulgaris genome assembly and annotation reveals the molecular basis for metabolic acclimation to high light conditions.</title>
        <authorList>
            <person name="Cecchin M."/>
            <person name="Marcolungo L."/>
            <person name="Rossato M."/>
            <person name="Girolomoni L."/>
            <person name="Cosentino E."/>
            <person name="Cuine S."/>
            <person name="Li-Beisson Y."/>
            <person name="Delledonne M."/>
            <person name="Ballottari M."/>
        </authorList>
    </citation>
    <scope>NUCLEOTIDE SEQUENCE</scope>
    <source>
        <strain evidence="9">211/11P</strain>
    </source>
</reference>
<comment type="subunit">
    <text evidence="7">Part of the nuclear pore complex (NPC).</text>
</comment>
<keyword evidence="1 7" id="KW-0813">Transport</keyword>
<name>A0A9D4YXD5_CHLVU</name>
<feature type="compositionally biased region" description="Gly residues" evidence="8">
    <location>
        <begin position="95"/>
        <end position="104"/>
    </location>
</feature>
<feature type="region of interest" description="Disordered" evidence="8">
    <location>
        <begin position="56"/>
        <end position="114"/>
    </location>
</feature>
<comment type="subcellular location">
    <subcellularLocation>
        <location evidence="7">Nucleus</location>
        <location evidence="7">Nuclear pore complex</location>
    </subcellularLocation>
    <subcellularLocation>
        <location evidence="7">Nucleus membrane</location>
    </subcellularLocation>
</comment>
<reference evidence="9" key="2">
    <citation type="submission" date="2020-11" db="EMBL/GenBank/DDBJ databases">
        <authorList>
            <person name="Cecchin M."/>
            <person name="Marcolungo L."/>
            <person name="Rossato M."/>
            <person name="Girolomoni L."/>
            <person name="Cosentino E."/>
            <person name="Cuine S."/>
            <person name="Li-Beisson Y."/>
            <person name="Delledonne M."/>
            <person name="Ballottari M."/>
        </authorList>
    </citation>
    <scope>NUCLEOTIDE SEQUENCE</scope>
    <source>
        <strain evidence="9">211/11P</strain>
        <tissue evidence="9">Whole cell</tissue>
    </source>
</reference>
<evidence type="ECO:0000313" key="10">
    <source>
        <dbReference type="Proteomes" id="UP001055712"/>
    </source>
</evidence>
<evidence type="ECO:0000256" key="3">
    <source>
        <dbReference type="ARBA" id="ARBA00022927"/>
    </source>
</evidence>
<dbReference type="GO" id="GO:0000973">
    <property type="term" value="P:post-transcriptional tethering of RNA polymerase II gene DNA at nuclear periphery"/>
    <property type="evidence" value="ECO:0007669"/>
    <property type="project" value="TreeGrafter"/>
</dbReference>
<dbReference type="GO" id="GO:0006606">
    <property type="term" value="P:protein import into nucleus"/>
    <property type="evidence" value="ECO:0007669"/>
    <property type="project" value="TreeGrafter"/>
</dbReference>
<keyword evidence="10" id="KW-1185">Reference proteome</keyword>
<dbReference type="InterPro" id="IPR007252">
    <property type="entry name" value="Nup84/Nup107"/>
</dbReference>
<keyword evidence="4 7" id="KW-0811">Translocation</keyword>
<dbReference type="GO" id="GO:0031965">
    <property type="term" value="C:nuclear membrane"/>
    <property type="evidence" value="ECO:0007669"/>
    <property type="project" value="UniProtKB-SubCell"/>
</dbReference>
<keyword evidence="5 7" id="KW-0906">Nuclear pore complex</keyword>
<dbReference type="PANTHER" id="PTHR13003">
    <property type="entry name" value="NUP107-RELATED"/>
    <property type="match status" value="1"/>
</dbReference>